<reference evidence="1" key="2">
    <citation type="submission" date="2025-09" db="UniProtKB">
        <authorList>
            <consortium name="Ensembl"/>
        </authorList>
    </citation>
    <scope>IDENTIFICATION</scope>
</reference>
<dbReference type="InParanoid" id="A0A672SR56"/>
<protein>
    <recommendedName>
        <fullName evidence="3">Spermatogenesis associated 16</fullName>
    </recommendedName>
</protein>
<dbReference type="Proteomes" id="UP000472262">
    <property type="component" value="Unassembled WGS sequence"/>
</dbReference>
<dbReference type="AlphaFoldDB" id="A0A672SR56"/>
<dbReference type="GO" id="GO:0005794">
    <property type="term" value="C:Golgi apparatus"/>
    <property type="evidence" value="ECO:0007669"/>
    <property type="project" value="InterPro"/>
</dbReference>
<sequence>MFTKTHTHKQLKSNAVVRKNMPLKQCSIKGIKKNGSPDDCVGANNEQSPLPAPPRISLRDLMEAETKLVFGDEQDISHKSLASTATQLMCQASEIGGPPSGPNLSFLPQIDKWLDANSHYQQKKYATAASRFTAALELCSKVTVFEKPFNSRIVACYLRMKRPNPALLHSYRSIQLNPICFQNHLRQAMVYRLLGNPCEAARGSMIADYIYWLSGGNNQHISELIKLYWQVRTDGLTYFENNFAIMFTPWFGKPSSNTIEKVEAAFQKLYPPFTDYIFTGMKKLRHWQKSPFTTPNYRDLEMIYEMQGKKILPVLDFIKCTKLSVGFSTGSGLIERLQYASILGQLNRFREHTHVLQYRLAQLAVARYLQDISPSGTELLLALMADTMDTLEGKRSDQERVWNAMQKVNRQLSKGCLEETFKTIKKIYIYKKKAIPLWCLC</sequence>
<dbReference type="GO" id="GO:0007283">
    <property type="term" value="P:spermatogenesis"/>
    <property type="evidence" value="ECO:0007669"/>
    <property type="project" value="InterPro"/>
</dbReference>
<dbReference type="PANTHER" id="PTHR47228:SF1">
    <property type="entry name" value="SPERMATOGENESIS-ASSOCIATED PROTEIN 16"/>
    <property type="match status" value="1"/>
</dbReference>
<dbReference type="SUPFAM" id="SSF48452">
    <property type="entry name" value="TPR-like"/>
    <property type="match status" value="1"/>
</dbReference>
<evidence type="ECO:0000313" key="1">
    <source>
        <dbReference type="Ensembl" id="ENSSGRP00000104290.1"/>
    </source>
</evidence>
<reference evidence="1" key="1">
    <citation type="submission" date="2025-08" db="UniProtKB">
        <authorList>
            <consortium name="Ensembl"/>
        </authorList>
    </citation>
    <scope>IDENTIFICATION</scope>
</reference>
<evidence type="ECO:0000313" key="2">
    <source>
        <dbReference type="Proteomes" id="UP000472262"/>
    </source>
</evidence>
<dbReference type="OMA" id="ANYEDIC"/>
<dbReference type="InterPro" id="IPR029161">
    <property type="entry name" value="SPATA16"/>
</dbReference>
<keyword evidence="2" id="KW-1185">Reference proteome</keyword>
<dbReference type="PANTHER" id="PTHR47228">
    <property type="entry name" value="SPERMATOGENESIS-ASSOCIATED PROTEIN 16"/>
    <property type="match status" value="1"/>
</dbReference>
<dbReference type="InterPro" id="IPR011990">
    <property type="entry name" value="TPR-like_helical_dom_sf"/>
</dbReference>
<evidence type="ECO:0008006" key="3">
    <source>
        <dbReference type="Google" id="ProtNLM"/>
    </source>
</evidence>
<dbReference type="Ensembl" id="ENSSGRT00000110870.1">
    <property type="protein sequence ID" value="ENSSGRP00000104290.1"/>
    <property type="gene ID" value="ENSSGRG00000051690.1"/>
</dbReference>
<name>A0A672SR56_SINGR</name>
<dbReference type="Pfam" id="PF15015">
    <property type="entry name" value="NYD-SP12_N"/>
    <property type="match status" value="2"/>
</dbReference>
<organism evidence="1 2">
    <name type="scientific">Sinocyclocheilus grahami</name>
    <name type="common">Dianchi golden-line fish</name>
    <name type="synonym">Barbus grahami</name>
    <dbReference type="NCBI Taxonomy" id="75366"/>
    <lineage>
        <taxon>Eukaryota</taxon>
        <taxon>Metazoa</taxon>
        <taxon>Chordata</taxon>
        <taxon>Craniata</taxon>
        <taxon>Vertebrata</taxon>
        <taxon>Euteleostomi</taxon>
        <taxon>Actinopterygii</taxon>
        <taxon>Neopterygii</taxon>
        <taxon>Teleostei</taxon>
        <taxon>Ostariophysi</taxon>
        <taxon>Cypriniformes</taxon>
        <taxon>Cyprinidae</taxon>
        <taxon>Cyprininae</taxon>
        <taxon>Sinocyclocheilus</taxon>
    </lineage>
</organism>
<accession>A0A672SR56</accession>
<proteinExistence type="predicted"/>
<dbReference type="Gene3D" id="1.25.40.10">
    <property type="entry name" value="Tetratricopeptide repeat domain"/>
    <property type="match status" value="1"/>
</dbReference>